<protein>
    <submittedName>
        <fullName evidence="1">Uncharacterized protein</fullName>
    </submittedName>
</protein>
<proteinExistence type="predicted"/>
<accession>A0A1I5KNJ5</accession>
<name>A0A1I5KNJ5_9HYPH</name>
<organism evidence="1 2">
    <name type="scientific">Cohaesibacter marisflavi</name>
    <dbReference type="NCBI Taxonomy" id="655353"/>
    <lineage>
        <taxon>Bacteria</taxon>
        <taxon>Pseudomonadati</taxon>
        <taxon>Pseudomonadota</taxon>
        <taxon>Alphaproteobacteria</taxon>
        <taxon>Hyphomicrobiales</taxon>
        <taxon>Cohaesibacteraceae</taxon>
    </lineage>
</organism>
<dbReference type="RefSeq" id="WP_090075084.1">
    <property type="nucleotide sequence ID" value="NZ_FOVR01000014.1"/>
</dbReference>
<evidence type="ECO:0000313" key="2">
    <source>
        <dbReference type="Proteomes" id="UP000199236"/>
    </source>
</evidence>
<dbReference type="EMBL" id="FOVR01000014">
    <property type="protein sequence ID" value="SFO86482.1"/>
    <property type="molecule type" value="Genomic_DNA"/>
</dbReference>
<evidence type="ECO:0000313" key="1">
    <source>
        <dbReference type="EMBL" id="SFO86482.1"/>
    </source>
</evidence>
<dbReference type="Proteomes" id="UP000199236">
    <property type="component" value="Unassembled WGS sequence"/>
</dbReference>
<reference evidence="1 2" key="1">
    <citation type="submission" date="2016-10" db="EMBL/GenBank/DDBJ databases">
        <authorList>
            <person name="de Groot N.N."/>
        </authorList>
    </citation>
    <scope>NUCLEOTIDE SEQUENCE [LARGE SCALE GENOMIC DNA]</scope>
    <source>
        <strain evidence="1 2">CGMCC 1.9157</strain>
    </source>
</reference>
<sequence length="331" mass="36216">MMDSLGKAGPFSNRSQWFAPLNDTAYHAEPVVAILRDLAHKAVRYHFEDGVRPSLSRADAKALQPLFGGAHWAETRPNAYLGFLNSVLYFTGKDADFRTNEMVLAVGATTRTRFWQRWALRKRVKGAALVGGEALVPVLLEGAWSAPSVQMHLLEALRKNWHARTLLYPDDIDWPDRVSIEVVLILVLLALARQGEEEAGSSWALVRALQAVQMRPVRRMEGLLLGWLTPALAALGDGVDIEHLVVTDAIARMPNSGALESVNNFCNRTGLAELYGWLPLSEGEADEKDGDEQGEPADMADSGLKAFAVSPVSEEEQAVLALGQRLATGLL</sequence>
<dbReference type="AlphaFoldDB" id="A0A1I5KNJ5"/>
<gene>
    <name evidence="1" type="ORF">SAMN04488056_11492</name>
</gene>
<dbReference type="OrthoDB" id="9834271at2"/>
<dbReference type="STRING" id="655353.SAMN04488056_11492"/>
<keyword evidence="2" id="KW-1185">Reference proteome</keyword>